<keyword evidence="2" id="KW-1185">Reference proteome</keyword>
<evidence type="ECO:0000313" key="1">
    <source>
        <dbReference type="EMBL" id="GBR75355.1"/>
    </source>
</evidence>
<protein>
    <submittedName>
        <fullName evidence="1">Uncharacterized protein</fullName>
    </submittedName>
</protein>
<name>A0A388TEV6_9BACT</name>
<evidence type="ECO:0000313" key="2">
    <source>
        <dbReference type="Proteomes" id="UP000275925"/>
    </source>
</evidence>
<gene>
    <name evidence="1" type="ORF">NO2_0037</name>
</gene>
<dbReference type="Proteomes" id="UP000275925">
    <property type="component" value="Unassembled WGS sequence"/>
</dbReference>
<comment type="caution">
    <text evidence="1">The sequence shown here is derived from an EMBL/GenBank/DDBJ whole genome shotgun (WGS) entry which is preliminary data.</text>
</comment>
<proteinExistence type="predicted"/>
<dbReference type="EMBL" id="BGZO01000001">
    <property type="protein sequence ID" value="GBR75355.1"/>
    <property type="molecule type" value="Genomic_DNA"/>
</dbReference>
<reference evidence="1 2" key="1">
    <citation type="journal article" date="2019" name="ISME J.">
        <title>Genome analyses of uncultured TG2/ZB3 bacteria in 'Margulisbacteria' specifically attached to ectosymbiotic spirochetes of protists in the termite gut.</title>
        <authorList>
            <person name="Utami Y.D."/>
            <person name="Kuwahara H."/>
            <person name="Igai K."/>
            <person name="Murakami T."/>
            <person name="Sugaya K."/>
            <person name="Morikawa T."/>
            <person name="Nagura Y."/>
            <person name="Yuki M."/>
            <person name="Deevong P."/>
            <person name="Inoue T."/>
            <person name="Kihara K."/>
            <person name="Lo N."/>
            <person name="Yamada A."/>
            <person name="Ohkuma M."/>
            <person name="Hongoh Y."/>
        </authorList>
    </citation>
    <scope>NUCLEOTIDE SEQUENCE [LARGE SCALE GENOMIC DNA]</scope>
    <source>
        <strain evidence="1">NkOx7-02</strain>
    </source>
</reference>
<organism evidence="1 2">
    <name type="scientific">Candidatus Termititenax persephonae</name>
    <dbReference type="NCBI Taxonomy" id="2218525"/>
    <lineage>
        <taxon>Bacteria</taxon>
        <taxon>Bacillati</taxon>
        <taxon>Candidatus Margulisiibacteriota</taxon>
        <taxon>Candidatus Termititenacia</taxon>
        <taxon>Candidatus Termititenacales</taxon>
        <taxon>Candidatus Termititenacaceae</taxon>
        <taxon>Candidatus Termititenax</taxon>
    </lineage>
</organism>
<accession>A0A388TEV6</accession>
<dbReference type="AlphaFoldDB" id="A0A388TEV6"/>
<sequence length="62" mass="6955">MGINVGKEGQVFMVKLRLKPQRIALEDIVRRQEMAKYGQVVSAFKPMVSRRAVNGPTIVAIE</sequence>